<proteinExistence type="predicted"/>
<evidence type="ECO:0000313" key="2">
    <source>
        <dbReference type="Proteomes" id="UP001165960"/>
    </source>
</evidence>
<organism evidence="1 2">
    <name type="scientific">Entomophthora muscae</name>
    <dbReference type="NCBI Taxonomy" id="34485"/>
    <lineage>
        <taxon>Eukaryota</taxon>
        <taxon>Fungi</taxon>
        <taxon>Fungi incertae sedis</taxon>
        <taxon>Zoopagomycota</taxon>
        <taxon>Entomophthoromycotina</taxon>
        <taxon>Entomophthoromycetes</taxon>
        <taxon>Entomophthorales</taxon>
        <taxon>Entomophthoraceae</taxon>
        <taxon>Entomophthora</taxon>
    </lineage>
</organism>
<reference evidence="1" key="1">
    <citation type="submission" date="2022-04" db="EMBL/GenBank/DDBJ databases">
        <title>Genome of the entomopathogenic fungus Entomophthora muscae.</title>
        <authorList>
            <person name="Elya C."/>
            <person name="Lovett B.R."/>
            <person name="Lee E."/>
            <person name="Macias A.M."/>
            <person name="Hajek A.E."/>
            <person name="De Bivort B.L."/>
            <person name="Kasson M.T."/>
            <person name="De Fine Licht H.H."/>
            <person name="Stajich J.E."/>
        </authorList>
    </citation>
    <scope>NUCLEOTIDE SEQUENCE</scope>
    <source>
        <strain evidence="1">Berkeley</strain>
    </source>
</reference>
<accession>A0ACC2RLA8</accession>
<dbReference type="EMBL" id="QTSX02007132">
    <property type="protein sequence ID" value="KAJ9050880.1"/>
    <property type="molecule type" value="Genomic_DNA"/>
</dbReference>
<keyword evidence="2" id="KW-1185">Reference proteome</keyword>
<sequence length="69" mass="7528">MDFRITAFLGPNFSKVRFHPNPVVATEFPSSPPNVSYDAQGVLDEPPLDVSNSMDQSDGNIKLQALPPN</sequence>
<comment type="caution">
    <text evidence="1">The sequence shown here is derived from an EMBL/GenBank/DDBJ whole genome shotgun (WGS) entry which is preliminary data.</text>
</comment>
<dbReference type="Proteomes" id="UP001165960">
    <property type="component" value="Unassembled WGS sequence"/>
</dbReference>
<evidence type="ECO:0000313" key="1">
    <source>
        <dbReference type="EMBL" id="KAJ9050880.1"/>
    </source>
</evidence>
<gene>
    <name evidence="1" type="ORF">DSO57_1009991</name>
</gene>
<name>A0ACC2RLA8_9FUNG</name>
<protein>
    <submittedName>
        <fullName evidence="1">Uncharacterized protein</fullName>
    </submittedName>
</protein>